<evidence type="ECO:0000313" key="3">
    <source>
        <dbReference type="EMBL" id="KJK51211.1"/>
    </source>
</evidence>
<organism evidence="3 4">
    <name type="scientific">Lentzea aerocolonigenes</name>
    <name type="common">Lechevalieria aerocolonigenes</name>
    <name type="synonym">Saccharothrix aerocolonigenes</name>
    <dbReference type="NCBI Taxonomy" id="68170"/>
    <lineage>
        <taxon>Bacteria</taxon>
        <taxon>Bacillati</taxon>
        <taxon>Actinomycetota</taxon>
        <taxon>Actinomycetes</taxon>
        <taxon>Pseudonocardiales</taxon>
        <taxon>Pseudonocardiaceae</taxon>
        <taxon>Lentzea</taxon>
    </lineage>
</organism>
<dbReference type="SUPFAM" id="SSF50370">
    <property type="entry name" value="Ricin B-like lectins"/>
    <property type="match status" value="1"/>
</dbReference>
<dbReference type="AlphaFoldDB" id="A0A0F0H8L7"/>
<evidence type="ECO:0000313" key="4">
    <source>
        <dbReference type="Proteomes" id="UP000033393"/>
    </source>
</evidence>
<dbReference type="Gene3D" id="2.80.10.50">
    <property type="match status" value="1"/>
</dbReference>
<gene>
    <name evidence="3" type="ORF">UK23_07605</name>
</gene>
<dbReference type="PATRIC" id="fig|68170.10.peg.7624"/>
<feature type="domain" description="Ricin B lectin" evidence="2">
    <location>
        <begin position="31"/>
        <end position="147"/>
    </location>
</feature>
<keyword evidence="4" id="KW-1185">Reference proteome</keyword>
<dbReference type="SMART" id="SM00458">
    <property type="entry name" value="RICIN"/>
    <property type="match status" value="1"/>
</dbReference>
<dbReference type="CDD" id="cd23415">
    <property type="entry name" value="beta-trefoil_Ricin_AH"/>
    <property type="match status" value="1"/>
</dbReference>
<comment type="caution">
    <text evidence="3">The sequence shown here is derived from an EMBL/GenBank/DDBJ whole genome shotgun (WGS) entry which is preliminary data.</text>
</comment>
<sequence>MIAGRIVVAAAVAVAAFTLVGAPSASAAVLTNRFKLAGTTVCLDGTLADVRLATCGPGERQLWRWSTPGTQTSLRHVGTGTCAHHLRTEVGLAACGSAASQRWKVTGTPDNLLIKAADTGQCLGRTAAAGVGMSPCTGGAAQHWQRA</sequence>
<feature type="chain" id="PRO_5002441813" description="Ricin B lectin domain-containing protein" evidence="1">
    <location>
        <begin position="28"/>
        <end position="147"/>
    </location>
</feature>
<dbReference type="PROSITE" id="PS50231">
    <property type="entry name" value="RICIN_B_LECTIN"/>
    <property type="match status" value="1"/>
</dbReference>
<dbReference type="RefSeq" id="WP_045310677.1">
    <property type="nucleotide sequence ID" value="NZ_JYJG01000041.1"/>
</dbReference>
<dbReference type="InterPro" id="IPR035992">
    <property type="entry name" value="Ricin_B-like_lectins"/>
</dbReference>
<dbReference type="Proteomes" id="UP000033393">
    <property type="component" value="Unassembled WGS sequence"/>
</dbReference>
<protein>
    <recommendedName>
        <fullName evidence="2">Ricin B lectin domain-containing protein</fullName>
    </recommendedName>
</protein>
<dbReference type="InterPro" id="IPR000772">
    <property type="entry name" value="Ricin_B_lectin"/>
</dbReference>
<accession>A0A0F0H8L7</accession>
<reference evidence="3 4" key="1">
    <citation type="submission" date="2015-02" db="EMBL/GenBank/DDBJ databases">
        <authorList>
            <person name="Ju K.-S."/>
            <person name="Doroghazi J.R."/>
            <person name="Metcalf W."/>
        </authorList>
    </citation>
    <scope>NUCLEOTIDE SEQUENCE [LARGE SCALE GENOMIC DNA]</scope>
    <source>
        <strain evidence="3 4">NRRL B-16140</strain>
    </source>
</reference>
<dbReference type="OrthoDB" id="3696028at2"/>
<dbReference type="EMBL" id="JYJG01000041">
    <property type="protein sequence ID" value="KJK51211.1"/>
    <property type="molecule type" value="Genomic_DNA"/>
</dbReference>
<evidence type="ECO:0000259" key="2">
    <source>
        <dbReference type="SMART" id="SM00458"/>
    </source>
</evidence>
<name>A0A0F0H8L7_LENAE</name>
<keyword evidence="1" id="KW-0732">Signal</keyword>
<proteinExistence type="predicted"/>
<feature type="signal peptide" evidence="1">
    <location>
        <begin position="1"/>
        <end position="27"/>
    </location>
</feature>
<evidence type="ECO:0000256" key="1">
    <source>
        <dbReference type="SAM" id="SignalP"/>
    </source>
</evidence>